<feature type="transmembrane region" description="Helical" evidence="9">
    <location>
        <begin position="111"/>
        <end position="135"/>
    </location>
</feature>
<keyword evidence="3" id="KW-0813">Transport</keyword>
<gene>
    <name evidence="11" type="ORF">BI308_23675</name>
</gene>
<name>A0A1L9QKA1_9CYAN</name>
<comment type="similarity">
    <text evidence="2">Belongs to the ammonia transporter channel (TC 1.A.11.2) family.</text>
</comment>
<dbReference type="STRING" id="1925591.BI308_23675"/>
<dbReference type="NCBIfam" id="TIGR00836">
    <property type="entry name" value="amt"/>
    <property type="match status" value="1"/>
</dbReference>
<dbReference type="CDD" id="cd00130">
    <property type="entry name" value="PAS"/>
    <property type="match status" value="1"/>
</dbReference>
<sequence>MTDILWVLVCSGLVFLMQPGFMCLESGLTRSKNSINVAVKNIADFGISVTLFWAIGYALMFGENPSGWLGISNFFINISTPSVATFFLFQTMFCSTSTTIVSGAVAERMKFISYLVVAGLVSGLIYPIFGCWAWNGLNVENTSGWLRNLGFVDFAGSTVVHSIGAWVSLATLSVVGPRSGRFRYSGHPRKIHGSNMQLAVLGTLLLWFGWLGFNGGSTLSLNDQVPGIMVNTMMAGSSGMLTGAAISWYRRKIPQVEALMNGSLAGLVAVTASCHAVTTLEAVIIGIIGAGIMMIVAQMLEDLKIDDAVDAIAVHGGAGIWGTLAVAWFGDPQILGTGLTVREQFGVQLLGIIVAGVWAFSLTYGILWSLNQLIALRVSLAEEKIGLNISEHQAQTEIHDLFQVMQEQANTQDLALRVPVEPFTEVGQIAHRYNQVMAALEEAVSKTQAVFNTASDGILTFTLDNLEISKANPSAEKIFGYPLAELMGVSIDRLISIPSDPLADRLTVIRELIKPGRHEAIGLRSNGAEFPIEATLTKANLGEHRTFYVGTFRDITRQKKTQADLAKANGEILELNQQLKEENLRMSSELDVTRKLQKILLPKVEELTAIPELTFAVFMEPAFEVGGDYYDVLLHDLGVKIAIGDVTGHGLESGVLSIMVQTAVRTLLEAEETDPERFLDILNRTIYHNVQRMKSDKSLTLSMLDYTQGQLRLSGQHEELLIVRADGRIERIDTIDLGIPLGLQEDVSEFFDSIVVDLSPGDGGVLYTDGITEAENSDGKRYGLDRLCDRITQVWHYSTEEIRDRLIADIRSYIGSHTMYDDITLVVFKRKESYPKE</sequence>
<dbReference type="SMART" id="SM00331">
    <property type="entry name" value="PP2C_SIG"/>
    <property type="match status" value="1"/>
</dbReference>
<keyword evidence="5 9" id="KW-1133">Transmembrane helix</keyword>
<evidence type="ECO:0000256" key="8">
    <source>
        <dbReference type="SAM" id="Coils"/>
    </source>
</evidence>
<feature type="transmembrane region" description="Helical" evidence="9">
    <location>
        <begin position="6"/>
        <end position="24"/>
    </location>
</feature>
<evidence type="ECO:0000256" key="3">
    <source>
        <dbReference type="ARBA" id="ARBA00022448"/>
    </source>
</evidence>
<keyword evidence="6 9" id="KW-0472">Membrane</keyword>
<evidence type="ECO:0000256" key="5">
    <source>
        <dbReference type="ARBA" id="ARBA00022989"/>
    </source>
</evidence>
<comment type="caution">
    <text evidence="11">The sequence shown here is derived from an EMBL/GenBank/DDBJ whole genome shotgun (WGS) entry which is preliminary data.</text>
</comment>
<dbReference type="InterPro" id="IPR036457">
    <property type="entry name" value="PPM-type-like_dom_sf"/>
</dbReference>
<dbReference type="Pfam" id="PF00909">
    <property type="entry name" value="Ammonium_transp"/>
    <property type="match status" value="1"/>
</dbReference>
<keyword evidence="8" id="KW-0175">Coiled coil</keyword>
<protein>
    <submittedName>
        <fullName evidence="11">Ammonium transporter</fullName>
    </submittedName>
</protein>
<feature type="transmembrane region" description="Helical" evidence="9">
    <location>
        <begin position="196"/>
        <end position="213"/>
    </location>
</feature>
<dbReference type="NCBIfam" id="TIGR00229">
    <property type="entry name" value="sensory_box"/>
    <property type="match status" value="1"/>
</dbReference>
<evidence type="ECO:0000256" key="2">
    <source>
        <dbReference type="ARBA" id="ARBA00005887"/>
    </source>
</evidence>
<dbReference type="InterPro" id="IPR035965">
    <property type="entry name" value="PAS-like_dom_sf"/>
</dbReference>
<dbReference type="PROSITE" id="PS50112">
    <property type="entry name" value="PAS"/>
    <property type="match status" value="1"/>
</dbReference>
<dbReference type="InterPro" id="IPR000014">
    <property type="entry name" value="PAS"/>
</dbReference>
<proteinExistence type="inferred from homology"/>
<dbReference type="PANTHER" id="PTHR11730">
    <property type="entry name" value="AMMONIUM TRANSPORTER"/>
    <property type="match status" value="1"/>
</dbReference>
<evidence type="ECO:0000256" key="4">
    <source>
        <dbReference type="ARBA" id="ARBA00022692"/>
    </source>
</evidence>
<keyword evidence="12" id="KW-1185">Reference proteome</keyword>
<dbReference type="InterPro" id="IPR002229">
    <property type="entry name" value="RhesusRHD"/>
</dbReference>
<dbReference type="Pfam" id="PF13426">
    <property type="entry name" value="PAS_9"/>
    <property type="match status" value="1"/>
</dbReference>
<feature type="transmembrane region" description="Helical" evidence="9">
    <location>
        <begin position="312"/>
        <end position="329"/>
    </location>
</feature>
<feature type="transmembrane region" description="Helical" evidence="9">
    <location>
        <begin position="349"/>
        <end position="370"/>
    </location>
</feature>
<dbReference type="SUPFAM" id="SSF55785">
    <property type="entry name" value="PYP-like sensor domain (PAS domain)"/>
    <property type="match status" value="1"/>
</dbReference>
<evidence type="ECO:0000313" key="12">
    <source>
        <dbReference type="Proteomes" id="UP000183940"/>
    </source>
</evidence>
<dbReference type="SUPFAM" id="SSF111352">
    <property type="entry name" value="Ammonium transporter"/>
    <property type="match status" value="1"/>
</dbReference>
<keyword evidence="4 9" id="KW-0812">Transmembrane</keyword>
<organism evidence="11 12">
    <name type="scientific">Roseofilum reptotaenium AO1-A</name>
    <dbReference type="NCBI Taxonomy" id="1925591"/>
    <lineage>
        <taxon>Bacteria</taxon>
        <taxon>Bacillati</taxon>
        <taxon>Cyanobacteriota</taxon>
        <taxon>Cyanophyceae</taxon>
        <taxon>Desertifilales</taxon>
        <taxon>Desertifilaceae</taxon>
        <taxon>Roseofilum</taxon>
    </lineage>
</organism>
<dbReference type="GO" id="GO:0005886">
    <property type="term" value="C:plasma membrane"/>
    <property type="evidence" value="ECO:0007669"/>
    <property type="project" value="InterPro"/>
</dbReference>
<dbReference type="InterPro" id="IPR001905">
    <property type="entry name" value="Ammonium_transpt"/>
</dbReference>
<dbReference type="PANTHER" id="PTHR11730:SF6">
    <property type="entry name" value="AMMONIUM TRANSPORTER"/>
    <property type="match status" value="1"/>
</dbReference>
<feature type="transmembrane region" description="Helical" evidence="9">
    <location>
        <begin position="45"/>
        <end position="62"/>
    </location>
</feature>
<dbReference type="Pfam" id="PF07228">
    <property type="entry name" value="SpoIIE"/>
    <property type="match status" value="1"/>
</dbReference>
<evidence type="ECO:0000256" key="1">
    <source>
        <dbReference type="ARBA" id="ARBA00004141"/>
    </source>
</evidence>
<dbReference type="InterPro" id="IPR001932">
    <property type="entry name" value="PPM-type_phosphatase-like_dom"/>
</dbReference>
<evidence type="ECO:0000313" key="11">
    <source>
        <dbReference type="EMBL" id="OJJ16250.1"/>
    </source>
</evidence>
<keyword evidence="7" id="KW-0924">Ammonia transport</keyword>
<feature type="transmembrane region" description="Helical" evidence="9">
    <location>
        <begin position="155"/>
        <end position="175"/>
    </location>
</feature>
<dbReference type="Gene3D" id="3.60.40.10">
    <property type="entry name" value="PPM-type phosphatase domain"/>
    <property type="match status" value="1"/>
</dbReference>
<evidence type="ECO:0000256" key="6">
    <source>
        <dbReference type="ARBA" id="ARBA00023136"/>
    </source>
</evidence>
<dbReference type="SMART" id="SM00091">
    <property type="entry name" value="PAS"/>
    <property type="match status" value="1"/>
</dbReference>
<feature type="transmembrane region" description="Helical" evidence="9">
    <location>
        <begin position="258"/>
        <end position="278"/>
    </location>
</feature>
<dbReference type="InterPro" id="IPR024041">
    <property type="entry name" value="NH4_transpt_AmtB-like_dom"/>
</dbReference>
<dbReference type="PRINTS" id="PR00342">
    <property type="entry name" value="RHESUSRHD"/>
</dbReference>
<evidence type="ECO:0000256" key="9">
    <source>
        <dbReference type="SAM" id="Phobius"/>
    </source>
</evidence>
<dbReference type="Gene3D" id="1.10.3430.10">
    <property type="entry name" value="Ammonium transporter AmtB like domains"/>
    <property type="match status" value="1"/>
</dbReference>
<dbReference type="Proteomes" id="UP000183940">
    <property type="component" value="Unassembled WGS sequence"/>
</dbReference>
<dbReference type="InterPro" id="IPR029020">
    <property type="entry name" value="Ammonium/urea_transptr"/>
</dbReference>
<feature type="domain" description="PAS" evidence="10">
    <location>
        <begin position="443"/>
        <end position="488"/>
    </location>
</feature>
<evidence type="ECO:0000259" key="10">
    <source>
        <dbReference type="PROSITE" id="PS50112"/>
    </source>
</evidence>
<reference evidence="11" key="1">
    <citation type="submission" date="2016-10" db="EMBL/GenBank/DDBJ databases">
        <title>CRISPR-Cas defence system in Roseofilum reptotaenium: evidence of a bacteriophage-cyanobacterium arms race in the coral black band disease.</title>
        <authorList>
            <person name="Buerger P."/>
            <person name="Wood-Charlson E.M."/>
            <person name="Weynberg K.D."/>
            <person name="Willis B."/>
            <person name="Van Oppen M.J."/>
        </authorList>
    </citation>
    <scope>NUCLEOTIDE SEQUENCE [LARGE SCALE GENOMIC DNA]</scope>
    <source>
        <strain evidence="11">AO1-A</strain>
    </source>
</reference>
<dbReference type="EMBL" id="MLAW01000065">
    <property type="protein sequence ID" value="OJJ16250.1"/>
    <property type="molecule type" value="Genomic_DNA"/>
</dbReference>
<dbReference type="Gene3D" id="3.30.450.20">
    <property type="entry name" value="PAS domain"/>
    <property type="match status" value="1"/>
</dbReference>
<dbReference type="GO" id="GO:0008519">
    <property type="term" value="F:ammonium channel activity"/>
    <property type="evidence" value="ECO:0007669"/>
    <property type="project" value="InterPro"/>
</dbReference>
<dbReference type="GO" id="GO:0097272">
    <property type="term" value="P:ammonium homeostasis"/>
    <property type="evidence" value="ECO:0007669"/>
    <property type="project" value="TreeGrafter"/>
</dbReference>
<evidence type="ECO:0000256" key="7">
    <source>
        <dbReference type="ARBA" id="ARBA00023177"/>
    </source>
</evidence>
<comment type="subcellular location">
    <subcellularLocation>
        <location evidence="1">Membrane</location>
        <topology evidence="1">Multi-pass membrane protein</topology>
    </subcellularLocation>
</comment>
<feature type="transmembrane region" description="Helical" evidence="9">
    <location>
        <begin position="225"/>
        <end position="246"/>
    </location>
</feature>
<dbReference type="AlphaFoldDB" id="A0A1L9QKA1"/>
<feature type="coiled-coil region" evidence="8">
    <location>
        <begin position="558"/>
        <end position="585"/>
    </location>
</feature>
<accession>A0A1L9QKA1</accession>